<evidence type="ECO:0000313" key="1">
    <source>
        <dbReference type="EMBL" id="MFC6385227.1"/>
    </source>
</evidence>
<proteinExistence type="predicted"/>
<keyword evidence="2" id="KW-1185">Reference proteome</keyword>
<reference evidence="2" key="1">
    <citation type="journal article" date="2019" name="Int. J. Syst. Evol. Microbiol.">
        <title>The Global Catalogue of Microorganisms (GCM) 10K type strain sequencing project: providing services to taxonomists for standard genome sequencing and annotation.</title>
        <authorList>
            <consortium name="The Broad Institute Genomics Platform"/>
            <consortium name="The Broad Institute Genome Sequencing Center for Infectious Disease"/>
            <person name="Wu L."/>
            <person name="Ma J."/>
        </authorList>
    </citation>
    <scope>NUCLEOTIDE SEQUENCE [LARGE SCALE GENOMIC DNA]</scope>
    <source>
        <strain evidence="2">CCUG 42001</strain>
    </source>
</reference>
<gene>
    <name evidence="1" type="ORF">ACFP7A_01325</name>
</gene>
<accession>A0ABW1WCA7</accession>
<dbReference type="Proteomes" id="UP001596267">
    <property type="component" value="Unassembled WGS sequence"/>
</dbReference>
<protein>
    <submittedName>
        <fullName evidence="1">Uncharacterized protein</fullName>
    </submittedName>
</protein>
<sequence>MSEDVYRLKNKVSCDALAELNDRDKWTDIDAKVDMVDNLYRAIDTSDGERITIDQIENWIAALQSGKKIVNPMSPREEMEKAYKSFGTKSDVGVATRTGILLAIEIIAKEYPDVADWLKESDKQ</sequence>
<dbReference type="RefSeq" id="WP_253077336.1">
    <property type="nucleotide sequence ID" value="NZ_JAMXWN010000019.1"/>
</dbReference>
<organism evidence="1 2">
    <name type="scientific">Sporolactobacillus kofuensis</name>
    <dbReference type="NCBI Taxonomy" id="269672"/>
    <lineage>
        <taxon>Bacteria</taxon>
        <taxon>Bacillati</taxon>
        <taxon>Bacillota</taxon>
        <taxon>Bacilli</taxon>
        <taxon>Bacillales</taxon>
        <taxon>Sporolactobacillaceae</taxon>
        <taxon>Sporolactobacillus</taxon>
    </lineage>
</organism>
<comment type="caution">
    <text evidence="1">The sequence shown here is derived from an EMBL/GenBank/DDBJ whole genome shotgun (WGS) entry which is preliminary data.</text>
</comment>
<name>A0ABW1WCA7_9BACL</name>
<evidence type="ECO:0000313" key="2">
    <source>
        <dbReference type="Proteomes" id="UP001596267"/>
    </source>
</evidence>
<dbReference type="EMBL" id="JBHSTQ010000001">
    <property type="protein sequence ID" value="MFC6385227.1"/>
    <property type="molecule type" value="Genomic_DNA"/>
</dbReference>